<comment type="caution">
    <text evidence="1">The sequence shown here is derived from an EMBL/GenBank/DDBJ whole genome shotgun (WGS) entry which is preliminary data.</text>
</comment>
<evidence type="ECO:0000313" key="1">
    <source>
        <dbReference type="EMBL" id="KAK4020932.1"/>
    </source>
</evidence>
<organism evidence="1 2">
    <name type="scientific">Daphnia magna</name>
    <dbReference type="NCBI Taxonomy" id="35525"/>
    <lineage>
        <taxon>Eukaryota</taxon>
        <taxon>Metazoa</taxon>
        <taxon>Ecdysozoa</taxon>
        <taxon>Arthropoda</taxon>
        <taxon>Crustacea</taxon>
        <taxon>Branchiopoda</taxon>
        <taxon>Diplostraca</taxon>
        <taxon>Cladocera</taxon>
        <taxon>Anomopoda</taxon>
        <taxon>Daphniidae</taxon>
        <taxon>Daphnia</taxon>
    </lineage>
</organism>
<keyword evidence="2" id="KW-1185">Reference proteome</keyword>
<protein>
    <submittedName>
        <fullName evidence="1">Uncharacterized protein</fullName>
    </submittedName>
</protein>
<evidence type="ECO:0000313" key="2">
    <source>
        <dbReference type="Proteomes" id="UP001234178"/>
    </source>
</evidence>
<reference evidence="1 2" key="1">
    <citation type="journal article" date="2023" name="Nucleic Acids Res.">
        <title>The hologenome of Daphnia magna reveals possible DNA methylation and microbiome-mediated evolution of the host genome.</title>
        <authorList>
            <person name="Chaturvedi A."/>
            <person name="Li X."/>
            <person name="Dhandapani V."/>
            <person name="Marshall H."/>
            <person name="Kissane S."/>
            <person name="Cuenca-Cambronero M."/>
            <person name="Asole G."/>
            <person name="Calvet F."/>
            <person name="Ruiz-Romero M."/>
            <person name="Marangio P."/>
            <person name="Guigo R."/>
            <person name="Rago D."/>
            <person name="Mirbahai L."/>
            <person name="Eastwood N."/>
            <person name="Colbourne J.K."/>
            <person name="Zhou J."/>
            <person name="Mallon E."/>
            <person name="Orsini L."/>
        </authorList>
    </citation>
    <scope>NUCLEOTIDE SEQUENCE [LARGE SCALE GENOMIC DNA]</scope>
    <source>
        <strain evidence="1">LRV0_1</strain>
    </source>
</reference>
<sequence>MEKWEGPISIATTVNGGIGTWKWMHVRLDEALHVRLDVALHVGGSVGNGNGINKLGLEGTSTLRGVSYPDVAPISGRWVALVARVGRLYMGEIGNMNPHSSLFNIKIC</sequence>
<name>A0ABR0A712_9CRUS</name>
<dbReference type="EMBL" id="JAOYFB010000036">
    <property type="protein sequence ID" value="KAK4020932.1"/>
    <property type="molecule type" value="Genomic_DNA"/>
</dbReference>
<dbReference type="Proteomes" id="UP001234178">
    <property type="component" value="Unassembled WGS sequence"/>
</dbReference>
<gene>
    <name evidence="1" type="ORF">OUZ56_002872</name>
</gene>
<proteinExistence type="predicted"/>
<accession>A0ABR0A712</accession>